<evidence type="ECO:0000256" key="1">
    <source>
        <dbReference type="ARBA" id="ARBA00008560"/>
    </source>
</evidence>
<proteinExistence type="inferred from homology"/>
<gene>
    <name evidence="5 7" type="primary">rpmF</name>
    <name evidence="7" type="ORF">IPP15_19725</name>
</gene>
<evidence type="ECO:0000256" key="6">
    <source>
        <dbReference type="SAM" id="MobiDB-lite"/>
    </source>
</evidence>
<comment type="similarity">
    <text evidence="1 5">Belongs to the bacterial ribosomal protein bL32 family.</text>
</comment>
<dbReference type="InterPro" id="IPR002677">
    <property type="entry name" value="Ribosomal_bL32"/>
</dbReference>
<feature type="compositionally biased region" description="Basic residues" evidence="6">
    <location>
        <begin position="1"/>
        <end position="19"/>
    </location>
</feature>
<name>A0A9D7SZ18_9BACT</name>
<evidence type="ECO:0000256" key="5">
    <source>
        <dbReference type="HAMAP-Rule" id="MF_00340"/>
    </source>
</evidence>
<sequence length="64" mass="7481">MAHPKSRHSKQRKHKRRTTYKATAPQIAICTETGEPHVWHKAYDHDGHLYYKGQMLVKTPGLEE</sequence>
<dbReference type="InterPro" id="IPR044957">
    <property type="entry name" value="Ribosomal_bL32_bact"/>
</dbReference>
<comment type="caution">
    <text evidence="7">The sequence shown here is derived from an EMBL/GenBank/DDBJ whole genome shotgun (WGS) entry which is preliminary data.</text>
</comment>
<organism evidence="7 8">
    <name type="scientific">Candidatus Opimibacter skivensis</name>
    <dbReference type="NCBI Taxonomy" id="2982028"/>
    <lineage>
        <taxon>Bacteria</taxon>
        <taxon>Pseudomonadati</taxon>
        <taxon>Bacteroidota</taxon>
        <taxon>Saprospiria</taxon>
        <taxon>Saprospirales</taxon>
        <taxon>Saprospiraceae</taxon>
        <taxon>Candidatus Opimibacter</taxon>
    </lineage>
</organism>
<dbReference type="HAMAP" id="MF_00340">
    <property type="entry name" value="Ribosomal_bL32"/>
    <property type="match status" value="1"/>
</dbReference>
<dbReference type="GO" id="GO:0003735">
    <property type="term" value="F:structural constituent of ribosome"/>
    <property type="evidence" value="ECO:0007669"/>
    <property type="project" value="InterPro"/>
</dbReference>
<dbReference type="PANTHER" id="PTHR35534:SF1">
    <property type="entry name" value="LARGE RIBOSOMAL SUBUNIT PROTEIN BL32"/>
    <property type="match status" value="1"/>
</dbReference>
<dbReference type="GO" id="GO:0015934">
    <property type="term" value="C:large ribosomal subunit"/>
    <property type="evidence" value="ECO:0007669"/>
    <property type="project" value="InterPro"/>
</dbReference>
<dbReference type="EMBL" id="JADKGY010000029">
    <property type="protein sequence ID" value="MBK9984563.1"/>
    <property type="molecule type" value="Genomic_DNA"/>
</dbReference>
<accession>A0A9D7SZ18</accession>
<dbReference type="PANTHER" id="PTHR35534">
    <property type="entry name" value="50S RIBOSOMAL PROTEIN L32"/>
    <property type="match status" value="1"/>
</dbReference>
<dbReference type="SUPFAM" id="SSF57829">
    <property type="entry name" value="Zn-binding ribosomal proteins"/>
    <property type="match status" value="1"/>
</dbReference>
<dbReference type="Proteomes" id="UP000808337">
    <property type="component" value="Unassembled WGS sequence"/>
</dbReference>
<evidence type="ECO:0000256" key="4">
    <source>
        <dbReference type="ARBA" id="ARBA00035178"/>
    </source>
</evidence>
<feature type="region of interest" description="Disordered" evidence="6">
    <location>
        <begin position="1"/>
        <end position="24"/>
    </location>
</feature>
<evidence type="ECO:0000256" key="3">
    <source>
        <dbReference type="ARBA" id="ARBA00023274"/>
    </source>
</evidence>
<keyword evidence="2 5" id="KW-0689">Ribosomal protein</keyword>
<dbReference type="GO" id="GO:0006412">
    <property type="term" value="P:translation"/>
    <property type="evidence" value="ECO:0007669"/>
    <property type="project" value="UniProtKB-UniRule"/>
</dbReference>
<evidence type="ECO:0000313" key="8">
    <source>
        <dbReference type="Proteomes" id="UP000808337"/>
    </source>
</evidence>
<dbReference type="Pfam" id="PF01783">
    <property type="entry name" value="Ribosomal_L32p"/>
    <property type="match status" value="1"/>
</dbReference>
<evidence type="ECO:0000256" key="2">
    <source>
        <dbReference type="ARBA" id="ARBA00022980"/>
    </source>
</evidence>
<dbReference type="AlphaFoldDB" id="A0A9D7SZ18"/>
<dbReference type="NCBIfam" id="TIGR01031">
    <property type="entry name" value="rpmF_bact"/>
    <property type="match status" value="1"/>
</dbReference>
<reference evidence="7 8" key="1">
    <citation type="submission" date="2020-10" db="EMBL/GenBank/DDBJ databases">
        <title>Connecting structure to function with the recovery of over 1000 high-quality activated sludge metagenome-assembled genomes encoding full-length rRNA genes using long-read sequencing.</title>
        <authorList>
            <person name="Singleton C.M."/>
            <person name="Petriglieri F."/>
            <person name="Kristensen J.M."/>
            <person name="Kirkegaard R.H."/>
            <person name="Michaelsen T.Y."/>
            <person name="Andersen M.H."/>
            <person name="Karst S.M."/>
            <person name="Dueholm M.S."/>
            <person name="Nielsen P.H."/>
            <person name="Albertsen M."/>
        </authorList>
    </citation>
    <scope>NUCLEOTIDE SEQUENCE [LARGE SCALE GENOMIC DNA]</scope>
    <source>
        <strain evidence="7">Ribe_18-Q3-R11-54_MAXAC.273</strain>
    </source>
</reference>
<evidence type="ECO:0000313" key="7">
    <source>
        <dbReference type="EMBL" id="MBK9984563.1"/>
    </source>
</evidence>
<keyword evidence="3 5" id="KW-0687">Ribonucleoprotein</keyword>
<dbReference type="InterPro" id="IPR011332">
    <property type="entry name" value="Ribosomal_zn-bd"/>
</dbReference>
<protein>
    <recommendedName>
        <fullName evidence="4 5">Large ribosomal subunit protein bL32</fullName>
    </recommendedName>
</protein>